<dbReference type="OrthoDB" id="10272133at2759"/>
<dbReference type="VEuPathDB" id="FungiDB:CPUR_01875"/>
<reference evidence="2 3" key="1">
    <citation type="journal article" date="2013" name="PLoS Genet.">
        <title>Plant-symbiotic fungi as chemical engineers: Multi-genome analysis of the Clavicipitaceae reveals dynamics of alkaloid loci.</title>
        <authorList>
            <person name="Schardl C.L."/>
            <person name="Young C.A."/>
            <person name="Hesse U."/>
            <person name="Amyotte S.G."/>
            <person name="Andreeva K."/>
            <person name="Calie P.J."/>
            <person name="Fleetwood D.J."/>
            <person name="Haws D.C."/>
            <person name="Moore N."/>
            <person name="Oeser B."/>
            <person name="Panaccione D.G."/>
            <person name="Schweri K.K."/>
            <person name="Voisey C.R."/>
            <person name="Farman M.L."/>
            <person name="Jaromczyk J.W."/>
            <person name="Roe B.A."/>
            <person name="O'Sullivan D.M."/>
            <person name="Scott B."/>
            <person name="Tudzynski P."/>
            <person name="An Z."/>
            <person name="Arnaoudova E.G."/>
            <person name="Bullock C.T."/>
            <person name="Charlton N.D."/>
            <person name="Chen L."/>
            <person name="Cox M."/>
            <person name="Dinkins R.D."/>
            <person name="Florea S."/>
            <person name="Glenn A.E."/>
            <person name="Gordon A."/>
            <person name="Gueldener U."/>
            <person name="Harris D.R."/>
            <person name="Hollin W."/>
            <person name="Jaromczyk J."/>
            <person name="Johnson R.D."/>
            <person name="Khan A.K."/>
            <person name="Leistner E."/>
            <person name="Leuchtmann A."/>
            <person name="Li C."/>
            <person name="Liu J."/>
            <person name="Liu J."/>
            <person name="Liu M."/>
            <person name="Mace W."/>
            <person name="Machado C."/>
            <person name="Nagabhyru P."/>
            <person name="Pan J."/>
            <person name="Schmid J."/>
            <person name="Sugawara K."/>
            <person name="Steiner U."/>
            <person name="Takach J.E."/>
            <person name="Tanaka E."/>
            <person name="Webb J.S."/>
            <person name="Wilson E.V."/>
            <person name="Wiseman J.L."/>
            <person name="Yoshida R."/>
            <person name="Zeng Z."/>
        </authorList>
    </citation>
    <scope>NUCLEOTIDE SEQUENCE [LARGE SCALE GENOMIC DNA]</scope>
    <source>
        <strain evidence="2 3">20.1</strain>
    </source>
</reference>
<keyword evidence="3" id="KW-1185">Reference proteome</keyword>
<keyword evidence="1" id="KW-0812">Transmembrane</keyword>
<dbReference type="AlphaFoldDB" id="M1W3D1"/>
<gene>
    <name evidence="2" type="ORF">CPUR_01875</name>
</gene>
<dbReference type="Proteomes" id="UP000016801">
    <property type="component" value="Unassembled WGS sequence"/>
</dbReference>
<sequence>MDITNLRQTHHPSILITIISGTVFGPMCHGIVLSIFNPTAREDGNMPTSLISHKLPLPSCESAHGLLLAANERSTKV</sequence>
<organism evidence="2 3">
    <name type="scientific">Claviceps purpurea (strain 20.1)</name>
    <name type="common">Ergot fungus</name>
    <name type="synonym">Sphacelia segetum</name>
    <dbReference type="NCBI Taxonomy" id="1111077"/>
    <lineage>
        <taxon>Eukaryota</taxon>
        <taxon>Fungi</taxon>
        <taxon>Dikarya</taxon>
        <taxon>Ascomycota</taxon>
        <taxon>Pezizomycotina</taxon>
        <taxon>Sordariomycetes</taxon>
        <taxon>Hypocreomycetidae</taxon>
        <taxon>Hypocreales</taxon>
        <taxon>Clavicipitaceae</taxon>
        <taxon>Claviceps</taxon>
    </lineage>
</organism>
<name>M1W3D1_CLAP2</name>
<dbReference type="HOGENOM" id="CLU_2637870_0_0_1"/>
<keyword evidence="1" id="KW-0472">Membrane</keyword>
<feature type="transmembrane region" description="Helical" evidence="1">
    <location>
        <begin position="14"/>
        <end position="36"/>
    </location>
</feature>
<dbReference type="EMBL" id="CAGA01000008">
    <property type="protein sequence ID" value="CCE28400.1"/>
    <property type="molecule type" value="Genomic_DNA"/>
</dbReference>
<comment type="caution">
    <text evidence="2">The sequence shown here is derived from an EMBL/GenBank/DDBJ whole genome shotgun (WGS) entry which is preliminary data.</text>
</comment>
<accession>M1W3D1</accession>
<keyword evidence="1" id="KW-1133">Transmembrane helix</keyword>
<evidence type="ECO:0000313" key="3">
    <source>
        <dbReference type="Proteomes" id="UP000016801"/>
    </source>
</evidence>
<evidence type="ECO:0000313" key="2">
    <source>
        <dbReference type="EMBL" id="CCE28400.1"/>
    </source>
</evidence>
<proteinExistence type="predicted"/>
<protein>
    <submittedName>
        <fullName evidence="2">Uncharacterized protein</fullName>
    </submittedName>
</protein>
<evidence type="ECO:0000256" key="1">
    <source>
        <dbReference type="SAM" id="Phobius"/>
    </source>
</evidence>